<name>X1FET0_9ZZZZ</name>
<feature type="non-terminal residue" evidence="1">
    <location>
        <position position="171"/>
    </location>
</feature>
<protein>
    <submittedName>
        <fullName evidence="1">Uncharacterized protein</fullName>
    </submittedName>
</protein>
<dbReference type="AlphaFoldDB" id="X1FET0"/>
<evidence type="ECO:0000313" key="1">
    <source>
        <dbReference type="EMBL" id="GAH43452.1"/>
    </source>
</evidence>
<accession>X1FET0</accession>
<dbReference type="EMBL" id="BARU01011289">
    <property type="protein sequence ID" value="GAH43452.1"/>
    <property type="molecule type" value="Genomic_DNA"/>
</dbReference>
<reference evidence="1" key="1">
    <citation type="journal article" date="2014" name="Front. Microbiol.">
        <title>High frequency of phylogenetically diverse reductive dehalogenase-homologous genes in deep subseafloor sedimentary metagenomes.</title>
        <authorList>
            <person name="Kawai M."/>
            <person name="Futagami T."/>
            <person name="Toyoda A."/>
            <person name="Takaki Y."/>
            <person name="Nishi S."/>
            <person name="Hori S."/>
            <person name="Arai W."/>
            <person name="Tsubouchi T."/>
            <person name="Morono Y."/>
            <person name="Uchiyama I."/>
            <person name="Ito T."/>
            <person name="Fujiyama A."/>
            <person name="Inagaki F."/>
            <person name="Takami H."/>
        </authorList>
    </citation>
    <scope>NUCLEOTIDE SEQUENCE</scope>
    <source>
        <strain evidence="1">Expedition CK06-06</strain>
    </source>
</reference>
<sequence>MLFLKLIETIPHYLVQVRFQDNEIQIYDMISKKVVASEPYNQKIVALRNLESHLYLALNEKDEIVSEISILINLISKKSELQTEAGYILDFHMLSQSHGFYFGYYEMGEFKLIKDGKLEKIRSYPVHNCNKGRVNKSNNVYLGCRENDKYFLVKLSWKSNRDPKILWKKPI</sequence>
<proteinExistence type="predicted"/>
<gene>
    <name evidence="1" type="ORF">S03H2_21249</name>
</gene>
<comment type="caution">
    <text evidence="1">The sequence shown here is derived from an EMBL/GenBank/DDBJ whole genome shotgun (WGS) entry which is preliminary data.</text>
</comment>
<organism evidence="1">
    <name type="scientific">marine sediment metagenome</name>
    <dbReference type="NCBI Taxonomy" id="412755"/>
    <lineage>
        <taxon>unclassified sequences</taxon>
        <taxon>metagenomes</taxon>
        <taxon>ecological metagenomes</taxon>
    </lineage>
</organism>